<dbReference type="Gene3D" id="2.30.110.10">
    <property type="entry name" value="Electron Transport, Fmn-binding Protein, Chain A"/>
    <property type="match status" value="2"/>
</dbReference>
<dbReference type="Pfam" id="PF12900">
    <property type="entry name" value="Pyridox_ox_2"/>
    <property type="match status" value="1"/>
</dbReference>
<gene>
    <name evidence="2" type="ORF">FISHEDRAFT_76391</name>
</gene>
<organism evidence="2 3">
    <name type="scientific">Fistulina hepatica ATCC 64428</name>
    <dbReference type="NCBI Taxonomy" id="1128425"/>
    <lineage>
        <taxon>Eukaryota</taxon>
        <taxon>Fungi</taxon>
        <taxon>Dikarya</taxon>
        <taxon>Basidiomycota</taxon>
        <taxon>Agaricomycotina</taxon>
        <taxon>Agaricomycetes</taxon>
        <taxon>Agaricomycetidae</taxon>
        <taxon>Agaricales</taxon>
        <taxon>Fistulinaceae</taxon>
        <taxon>Fistulina</taxon>
    </lineage>
</organism>
<dbReference type="PANTHER" id="PTHR34071:SF2">
    <property type="entry name" value="FLAVIN-NUCLEOTIDE-BINDING PROTEIN"/>
    <property type="match status" value="1"/>
</dbReference>
<dbReference type="InterPro" id="IPR024747">
    <property type="entry name" value="Pyridox_Oxase-rel"/>
</dbReference>
<name>A0A0D7A576_9AGAR</name>
<proteinExistence type="predicted"/>
<sequence length="194" mass="20370">MPYKILSHEHTTLIGTYDQDTIPALIDAAPVLHVSFLPILHVSFLPAHDDADPFPVTIPMIGCIGAFSLTPGAPAPAPAIYLHGHVSARLLKLNSPNGIHVCIAATVVFKCAHPVTSDAEKLWALGERITDNALPGRWRQTRIPPTSADLQSTGVLRVEIVSKARGGQASGPEAEEQGTPRAGVDGCGADVGAL</sequence>
<reference evidence="2 3" key="1">
    <citation type="journal article" date="2015" name="Fungal Genet. Biol.">
        <title>Evolution of novel wood decay mechanisms in Agaricales revealed by the genome sequences of Fistulina hepatica and Cylindrobasidium torrendii.</title>
        <authorList>
            <person name="Floudas D."/>
            <person name="Held B.W."/>
            <person name="Riley R."/>
            <person name="Nagy L.G."/>
            <person name="Koehler G."/>
            <person name="Ransdell A.S."/>
            <person name="Younus H."/>
            <person name="Chow J."/>
            <person name="Chiniquy J."/>
            <person name="Lipzen A."/>
            <person name="Tritt A."/>
            <person name="Sun H."/>
            <person name="Haridas S."/>
            <person name="LaButti K."/>
            <person name="Ohm R.A."/>
            <person name="Kues U."/>
            <person name="Blanchette R.A."/>
            <person name="Grigoriev I.V."/>
            <person name="Minto R.E."/>
            <person name="Hibbett D.S."/>
        </authorList>
    </citation>
    <scope>NUCLEOTIDE SEQUENCE [LARGE SCALE GENOMIC DNA]</scope>
    <source>
        <strain evidence="2 3">ATCC 64428</strain>
    </source>
</reference>
<feature type="region of interest" description="Disordered" evidence="1">
    <location>
        <begin position="164"/>
        <end position="186"/>
    </location>
</feature>
<evidence type="ECO:0000313" key="2">
    <source>
        <dbReference type="EMBL" id="KIY45534.1"/>
    </source>
</evidence>
<evidence type="ECO:0000256" key="1">
    <source>
        <dbReference type="SAM" id="MobiDB-lite"/>
    </source>
</evidence>
<protein>
    <submittedName>
        <fullName evidence="2">Uncharacterized protein</fullName>
    </submittedName>
</protein>
<dbReference type="SUPFAM" id="SSF50475">
    <property type="entry name" value="FMN-binding split barrel"/>
    <property type="match status" value="1"/>
</dbReference>
<dbReference type="InterPro" id="IPR012349">
    <property type="entry name" value="Split_barrel_FMN-bd"/>
</dbReference>
<dbReference type="Proteomes" id="UP000054144">
    <property type="component" value="Unassembled WGS sequence"/>
</dbReference>
<dbReference type="EMBL" id="KN882047">
    <property type="protein sequence ID" value="KIY45534.1"/>
    <property type="molecule type" value="Genomic_DNA"/>
</dbReference>
<dbReference type="AlphaFoldDB" id="A0A0D7A576"/>
<evidence type="ECO:0000313" key="3">
    <source>
        <dbReference type="Proteomes" id="UP000054144"/>
    </source>
</evidence>
<dbReference type="PANTHER" id="PTHR34071">
    <property type="entry name" value="5-NITROIMIDAZOLE ANTIBIOTICS RESISTANCE PROTEIN, NIMA-FAMILY-RELATED PROTEIN-RELATED"/>
    <property type="match status" value="1"/>
</dbReference>
<keyword evidence="3" id="KW-1185">Reference proteome</keyword>
<accession>A0A0D7A576</accession>
<dbReference type="OrthoDB" id="444432at2759"/>